<organism evidence="2 3">
    <name type="scientific">Artemisia annua</name>
    <name type="common">Sweet wormwood</name>
    <dbReference type="NCBI Taxonomy" id="35608"/>
    <lineage>
        <taxon>Eukaryota</taxon>
        <taxon>Viridiplantae</taxon>
        <taxon>Streptophyta</taxon>
        <taxon>Embryophyta</taxon>
        <taxon>Tracheophyta</taxon>
        <taxon>Spermatophyta</taxon>
        <taxon>Magnoliopsida</taxon>
        <taxon>eudicotyledons</taxon>
        <taxon>Gunneridae</taxon>
        <taxon>Pentapetalae</taxon>
        <taxon>asterids</taxon>
        <taxon>campanulids</taxon>
        <taxon>Asterales</taxon>
        <taxon>Asteraceae</taxon>
        <taxon>Asteroideae</taxon>
        <taxon>Anthemideae</taxon>
        <taxon>Artemisiinae</taxon>
        <taxon>Artemisia</taxon>
    </lineage>
</organism>
<dbReference type="STRING" id="35608.A0A2U1PEZ4"/>
<dbReference type="InterPro" id="IPR001810">
    <property type="entry name" value="F-box_dom"/>
</dbReference>
<dbReference type="PANTHER" id="PTHR31672">
    <property type="entry name" value="BNACNNG10540D PROTEIN"/>
    <property type="match status" value="1"/>
</dbReference>
<gene>
    <name evidence="2" type="ORF">CTI12_AA160820</name>
</gene>
<dbReference type="PANTHER" id="PTHR31672:SF13">
    <property type="entry name" value="F-BOX PROTEIN CPR30-LIKE"/>
    <property type="match status" value="1"/>
</dbReference>
<keyword evidence="3" id="KW-1185">Reference proteome</keyword>
<proteinExistence type="predicted"/>
<dbReference type="InterPro" id="IPR050796">
    <property type="entry name" value="SCF_F-box_component"/>
</dbReference>
<dbReference type="InterPro" id="IPR036047">
    <property type="entry name" value="F-box-like_dom_sf"/>
</dbReference>
<dbReference type="Proteomes" id="UP000245207">
    <property type="component" value="Unassembled WGS sequence"/>
</dbReference>
<sequence length="321" mass="36920">MACEEQSTTVPQDIIIYILYHLPVKTLGRFRCVSKEWLSLLSKPHFINTHHKTLNRNHLIFWSKDGLLCSVPFDDLEPVSALPNLPFEAKWCGDILCCCNGLVLASGRGSFNNFAVFNLTTKDLRSITWKQVTDSPYDHYDWESYLRWSSGVFVNGFIHWIASKGSDSIQVIAAFSLAEEKFISEVPSPDLYNDVDILSDKDCELVALGEKLAIFHSVKGSIWLMNEYGVQKSWTKIVVSEYSRFLGVEPMIFYDKGKIMIEALRRMWMYDLEEQTFCKRDDFKILNLRRVISTCVESLVSPELADPINYRQLQAQDGGWE</sequence>
<dbReference type="AlphaFoldDB" id="A0A2U1PEZ4"/>
<dbReference type="OrthoDB" id="591557at2759"/>
<comment type="caution">
    <text evidence="2">The sequence shown here is derived from an EMBL/GenBank/DDBJ whole genome shotgun (WGS) entry which is preliminary data.</text>
</comment>
<dbReference type="InterPro" id="IPR017451">
    <property type="entry name" value="F-box-assoc_interact_dom"/>
</dbReference>
<dbReference type="SMART" id="SM00256">
    <property type="entry name" value="FBOX"/>
    <property type="match status" value="1"/>
</dbReference>
<evidence type="ECO:0000313" key="2">
    <source>
        <dbReference type="EMBL" id="PWA84312.1"/>
    </source>
</evidence>
<dbReference type="PROSITE" id="PS50181">
    <property type="entry name" value="FBOX"/>
    <property type="match status" value="1"/>
</dbReference>
<dbReference type="InterPro" id="IPR006527">
    <property type="entry name" value="F-box-assoc_dom_typ1"/>
</dbReference>
<dbReference type="Pfam" id="PF00646">
    <property type="entry name" value="F-box"/>
    <property type="match status" value="1"/>
</dbReference>
<dbReference type="InterPro" id="IPR011043">
    <property type="entry name" value="Gal_Oxase/kelch_b-propeller"/>
</dbReference>
<feature type="domain" description="F-box" evidence="1">
    <location>
        <begin position="4"/>
        <end position="54"/>
    </location>
</feature>
<dbReference type="SUPFAM" id="SSF81383">
    <property type="entry name" value="F-box domain"/>
    <property type="match status" value="1"/>
</dbReference>
<evidence type="ECO:0000313" key="3">
    <source>
        <dbReference type="Proteomes" id="UP000245207"/>
    </source>
</evidence>
<dbReference type="NCBIfam" id="TIGR01640">
    <property type="entry name" value="F_box_assoc_1"/>
    <property type="match status" value="1"/>
</dbReference>
<dbReference type="Pfam" id="PF07734">
    <property type="entry name" value="FBA_1"/>
    <property type="match status" value="1"/>
</dbReference>
<reference evidence="2 3" key="1">
    <citation type="journal article" date="2018" name="Mol. Plant">
        <title>The genome of Artemisia annua provides insight into the evolution of Asteraceae family and artemisinin biosynthesis.</title>
        <authorList>
            <person name="Shen Q."/>
            <person name="Zhang L."/>
            <person name="Liao Z."/>
            <person name="Wang S."/>
            <person name="Yan T."/>
            <person name="Shi P."/>
            <person name="Liu M."/>
            <person name="Fu X."/>
            <person name="Pan Q."/>
            <person name="Wang Y."/>
            <person name="Lv Z."/>
            <person name="Lu X."/>
            <person name="Zhang F."/>
            <person name="Jiang W."/>
            <person name="Ma Y."/>
            <person name="Chen M."/>
            <person name="Hao X."/>
            <person name="Li L."/>
            <person name="Tang Y."/>
            <person name="Lv G."/>
            <person name="Zhou Y."/>
            <person name="Sun X."/>
            <person name="Brodelius P.E."/>
            <person name="Rose J.K.C."/>
            <person name="Tang K."/>
        </authorList>
    </citation>
    <scope>NUCLEOTIDE SEQUENCE [LARGE SCALE GENOMIC DNA]</scope>
    <source>
        <strain evidence="3">cv. Huhao1</strain>
        <tissue evidence="2">Leaf</tissue>
    </source>
</reference>
<accession>A0A2U1PEZ4</accession>
<dbReference type="SUPFAM" id="SSF50965">
    <property type="entry name" value="Galactose oxidase, central domain"/>
    <property type="match status" value="1"/>
</dbReference>
<dbReference type="Gene3D" id="1.20.1280.50">
    <property type="match status" value="1"/>
</dbReference>
<protein>
    <submittedName>
        <fullName evidence="2">F-box associated interaction domain-containing protein</fullName>
    </submittedName>
</protein>
<evidence type="ECO:0000259" key="1">
    <source>
        <dbReference type="PROSITE" id="PS50181"/>
    </source>
</evidence>
<dbReference type="EMBL" id="PKPP01001242">
    <property type="protein sequence ID" value="PWA84312.1"/>
    <property type="molecule type" value="Genomic_DNA"/>
</dbReference>
<name>A0A2U1PEZ4_ARTAN</name>